<accession>A0ABM6GGT2</accession>
<sequence length="281" mass="32035">MSKVVFFVLVVFIIMGFFLLSSCDVLNSFFRKDVGANNILTNVEEKQSAVSNENIEAEKQLDISKEATSIIPFTAHMYGIKDFDAPASFLSTIEKASKFAFSSKIKGIKENDYIHLFITPNSTDVIYFKLDDLDIYYNGQVFIIPYQWRDWIKETYTRVVGSIQFLGENTTFTSALLSFSGGTSYVPLCYILKIRNQNGDYYKLIVTTNYKGPTSYEAIYELYNQLFNNFDSTEQLGFVVVYGVFSDDKYVDDFALGILYTGLNETIPNQNTYFIPITGLK</sequence>
<name>A0ABM6GGT2_9BACT</name>
<evidence type="ECO:0008006" key="3">
    <source>
        <dbReference type="Google" id="ProtNLM"/>
    </source>
</evidence>
<gene>
    <name evidence="1" type="ORF">BW47_07890</name>
</gene>
<protein>
    <recommendedName>
        <fullName evidence="3">Lipoprotein</fullName>
    </recommendedName>
</protein>
<dbReference type="PROSITE" id="PS51257">
    <property type="entry name" value="PROKAR_LIPOPROTEIN"/>
    <property type="match status" value="1"/>
</dbReference>
<keyword evidence="2" id="KW-1185">Reference proteome</keyword>
<evidence type="ECO:0000313" key="2">
    <source>
        <dbReference type="Proteomes" id="UP000185490"/>
    </source>
</evidence>
<proteinExistence type="predicted"/>
<dbReference type="EMBL" id="CP007389">
    <property type="protein sequence ID" value="APT74923.1"/>
    <property type="molecule type" value="Genomic_DNA"/>
</dbReference>
<dbReference type="Proteomes" id="UP000185490">
    <property type="component" value="Chromosome"/>
</dbReference>
<reference evidence="1 2" key="1">
    <citation type="submission" date="2014-02" db="EMBL/GenBank/DDBJ databases">
        <title>Diversity of Thermotogales isolates from hydrothermal vents.</title>
        <authorList>
            <person name="Haverkamp T.H.A."/>
            <person name="Lossouarn J."/>
            <person name="Geslin C."/>
            <person name="Nesbo C.L."/>
        </authorList>
    </citation>
    <scope>NUCLEOTIDE SEQUENCE [LARGE SCALE GENOMIC DNA]</scope>
    <source>
        <strain evidence="1 2">431</strain>
    </source>
</reference>
<dbReference type="RefSeq" id="WP_012057688.1">
    <property type="nucleotide sequence ID" value="NZ_CP007389.1"/>
</dbReference>
<organism evidence="1 2">
    <name type="scientific">Thermosipho melanesiensis</name>
    <dbReference type="NCBI Taxonomy" id="46541"/>
    <lineage>
        <taxon>Bacteria</taxon>
        <taxon>Thermotogati</taxon>
        <taxon>Thermotogota</taxon>
        <taxon>Thermotogae</taxon>
        <taxon>Thermotogales</taxon>
        <taxon>Fervidobacteriaceae</taxon>
        <taxon>Thermosipho</taxon>
    </lineage>
</organism>
<evidence type="ECO:0000313" key="1">
    <source>
        <dbReference type="EMBL" id="APT74923.1"/>
    </source>
</evidence>